<dbReference type="PANTHER" id="PTHR12151">
    <property type="entry name" value="ELECTRON TRANSPORT PROTIN SCO1/SENC FAMILY MEMBER"/>
    <property type="match status" value="1"/>
</dbReference>
<dbReference type="Gene3D" id="3.40.30.10">
    <property type="entry name" value="Glutaredoxin"/>
    <property type="match status" value="1"/>
</dbReference>
<dbReference type="RefSeq" id="WP_307279075.1">
    <property type="nucleotide sequence ID" value="NZ_JAUSVX010000012.1"/>
</dbReference>
<accession>A0ABU0JDJ3</accession>
<gene>
    <name evidence="2" type="ORF">QO011_005384</name>
</gene>
<name>A0ABU0JDJ3_9HYPH</name>
<proteinExistence type="inferred from homology"/>
<dbReference type="Proteomes" id="UP001242480">
    <property type="component" value="Unassembled WGS sequence"/>
</dbReference>
<dbReference type="Pfam" id="PF02630">
    <property type="entry name" value="SCO1-SenC"/>
    <property type="match status" value="1"/>
</dbReference>
<dbReference type="SUPFAM" id="SSF52833">
    <property type="entry name" value="Thioredoxin-like"/>
    <property type="match status" value="1"/>
</dbReference>
<dbReference type="CDD" id="cd02968">
    <property type="entry name" value="SCO"/>
    <property type="match status" value="1"/>
</dbReference>
<evidence type="ECO:0000313" key="2">
    <source>
        <dbReference type="EMBL" id="MDQ0472355.1"/>
    </source>
</evidence>
<organism evidence="2 3">
    <name type="scientific">Labrys wisconsinensis</name>
    <dbReference type="NCBI Taxonomy" id="425677"/>
    <lineage>
        <taxon>Bacteria</taxon>
        <taxon>Pseudomonadati</taxon>
        <taxon>Pseudomonadota</taxon>
        <taxon>Alphaproteobacteria</taxon>
        <taxon>Hyphomicrobiales</taxon>
        <taxon>Xanthobacteraceae</taxon>
        <taxon>Labrys</taxon>
    </lineage>
</organism>
<keyword evidence="3" id="KW-1185">Reference proteome</keyword>
<reference evidence="2 3" key="1">
    <citation type="submission" date="2023-07" db="EMBL/GenBank/DDBJ databases">
        <title>Genomic Encyclopedia of Type Strains, Phase IV (KMG-IV): sequencing the most valuable type-strain genomes for metagenomic binning, comparative biology and taxonomic classification.</title>
        <authorList>
            <person name="Goeker M."/>
        </authorList>
    </citation>
    <scope>NUCLEOTIDE SEQUENCE [LARGE SCALE GENOMIC DNA]</scope>
    <source>
        <strain evidence="2 3">DSM 19619</strain>
    </source>
</reference>
<protein>
    <submittedName>
        <fullName evidence="2">Protein SCO1/2</fullName>
    </submittedName>
</protein>
<dbReference type="EMBL" id="JAUSVX010000012">
    <property type="protein sequence ID" value="MDQ0472355.1"/>
    <property type="molecule type" value="Genomic_DNA"/>
</dbReference>
<dbReference type="PANTHER" id="PTHR12151:SF25">
    <property type="entry name" value="LINALOOL DEHYDRATASE_ISOMERASE DOMAIN-CONTAINING PROTEIN"/>
    <property type="match status" value="1"/>
</dbReference>
<dbReference type="InterPro" id="IPR036249">
    <property type="entry name" value="Thioredoxin-like_sf"/>
</dbReference>
<evidence type="ECO:0000256" key="1">
    <source>
        <dbReference type="ARBA" id="ARBA00010996"/>
    </source>
</evidence>
<evidence type="ECO:0000313" key="3">
    <source>
        <dbReference type="Proteomes" id="UP001242480"/>
    </source>
</evidence>
<dbReference type="InterPro" id="IPR003782">
    <property type="entry name" value="SCO1/SenC"/>
</dbReference>
<comment type="caution">
    <text evidence="2">The sequence shown here is derived from an EMBL/GenBank/DDBJ whole genome shotgun (WGS) entry which is preliminary data.</text>
</comment>
<sequence>MATIRFRLLAPVAILVFAAAALGATIFLWHPPAQADAPIGGAYALVDQAGTPVTDRDSLGKITLVFFGYTHSADIGPTTLFEMSETLDRLGPRAEGVNALFITVDPARDTPEVMRRYLSAFPHIRGLTGSQAAVDAALRAYRIDVRKGSASGGNYTIDHTATVFEMDAAGRYVGALDLAAGPDAAAAALAKRLQ</sequence>
<comment type="similarity">
    <text evidence="1">Belongs to the SCO1/2 family.</text>
</comment>